<name>A0AAV5TJB7_9BILA</name>
<evidence type="ECO:0008006" key="4">
    <source>
        <dbReference type="Google" id="ProtNLM"/>
    </source>
</evidence>
<feature type="transmembrane region" description="Helical" evidence="1">
    <location>
        <begin position="85"/>
        <end position="107"/>
    </location>
</feature>
<comment type="caution">
    <text evidence="2">The sequence shown here is derived from an EMBL/GenBank/DDBJ whole genome shotgun (WGS) entry which is preliminary data.</text>
</comment>
<keyword evidence="3" id="KW-1185">Reference proteome</keyword>
<organism evidence="2 3">
    <name type="scientific">Pristionchus entomophagus</name>
    <dbReference type="NCBI Taxonomy" id="358040"/>
    <lineage>
        <taxon>Eukaryota</taxon>
        <taxon>Metazoa</taxon>
        <taxon>Ecdysozoa</taxon>
        <taxon>Nematoda</taxon>
        <taxon>Chromadorea</taxon>
        <taxon>Rhabditida</taxon>
        <taxon>Rhabditina</taxon>
        <taxon>Diplogasteromorpha</taxon>
        <taxon>Diplogasteroidea</taxon>
        <taxon>Neodiplogasteridae</taxon>
        <taxon>Pristionchus</taxon>
    </lineage>
</organism>
<feature type="transmembrane region" description="Helical" evidence="1">
    <location>
        <begin position="46"/>
        <end position="65"/>
    </location>
</feature>
<keyword evidence="1" id="KW-0472">Membrane</keyword>
<evidence type="ECO:0000313" key="3">
    <source>
        <dbReference type="Proteomes" id="UP001432027"/>
    </source>
</evidence>
<evidence type="ECO:0000256" key="1">
    <source>
        <dbReference type="SAM" id="Phobius"/>
    </source>
</evidence>
<feature type="non-terminal residue" evidence="2">
    <location>
        <position position="113"/>
    </location>
</feature>
<dbReference type="Proteomes" id="UP001432027">
    <property type="component" value="Unassembled WGS sequence"/>
</dbReference>
<protein>
    <recommendedName>
        <fullName evidence="4">G protein-coupled receptor</fullName>
    </recommendedName>
</protein>
<feature type="non-terminal residue" evidence="2">
    <location>
        <position position="1"/>
    </location>
</feature>
<keyword evidence="1" id="KW-1133">Transmembrane helix</keyword>
<dbReference type="AlphaFoldDB" id="A0AAV5TJB7"/>
<keyword evidence="1" id="KW-0812">Transmembrane</keyword>
<gene>
    <name evidence="2" type="ORF">PENTCL1PPCAC_16442</name>
</gene>
<proteinExistence type="predicted"/>
<evidence type="ECO:0000313" key="2">
    <source>
        <dbReference type="EMBL" id="GMS94267.1"/>
    </source>
</evidence>
<sequence>IFYLQQWIADSLIAFNGVISLTIALTLLAHRFFLPRTMRALGRTELATTGASVIAAGAGIVALEVNVRSTGLVELQLTIVPYSQSLILLLFSFVINAVLFFISLHFWRRRRKD</sequence>
<accession>A0AAV5TJB7</accession>
<reference evidence="2" key="1">
    <citation type="submission" date="2023-10" db="EMBL/GenBank/DDBJ databases">
        <title>Genome assembly of Pristionchus species.</title>
        <authorList>
            <person name="Yoshida K."/>
            <person name="Sommer R.J."/>
        </authorList>
    </citation>
    <scope>NUCLEOTIDE SEQUENCE</scope>
    <source>
        <strain evidence="2">RS0144</strain>
    </source>
</reference>
<dbReference type="EMBL" id="BTSX01000004">
    <property type="protein sequence ID" value="GMS94267.1"/>
    <property type="molecule type" value="Genomic_DNA"/>
</dbReference>
<feature type="transmembrane region" description="Helical" evidence="1">
    <location>
        <begin position="12"/>
        <end position="34"/>
    </location>
</feature>